<dbReference type="InterPro" id="IPR050469">
    <property type="entry name" value="Diguanylate_Cyclase"/>
</dbReference>
<dbReference type="SMART" id="SM00267">
    <property type="entry name" value="GGDEF"/>
    <property type="match status" value="1"/>
</dbReference>
<feature type="transmembrane region" description="Helical" evidence="3">
    <location>
        <begin position="221"/>
        <end position="244"/>
    </location>
</feature>
<name>A0A1Y6BQH1_9NEIS</name>
<dbReference type="Pfam" id="PF00990">
    <property type="entry name" value="GGDEF"/>
    <property type="match status" value="1"/>
</dbReference>
<dbReference type="InterPro" id="IPR029787">
    <property type="entry name" value="Nucleotide_cyclase"/>
</dbReference>
<dbReference type="Proteomes" id="UP000192920">
    <property type="component" value="Unassembled WGS sequence"/>
</dbReference>
<accession>A0A1Y6BQH1</accession>
<dbReference type="FunFam" id="3.30.70.270:FF:000001">
    <property type="entry name" value="Diguanylate cyclase domain protein"/>
    <property type="match status" value="1"/>
</dbReference>
<dbReference type="InterPro" id="IPR000160">
    <property type="entry name" value="GGDEF_dom"/>
</dbReference>
<keyword evidence="3" id="KW-0472">Membrane</keyword>
<dbReference type="InterPro" id="IPR043128">
    <property type="entry name" value="Rev_trsase/Diguanyl_cyclase"/>
</dbReference>
<feature type="transmembrane region" description="Helical" evidence="3">
    <location>
        <begin position="12"/>
        <end position="32"/>
    </location>
</feature>
<dbReference type="Pfam" id="PF17158">
    <property type="entry name" value="MASE4"/>
    <property type="match status" value="1"/>
</dbReference>
<feature type="transmembrane region" description="Helical" evidence="3">
    <location>
        <begin position="52"/>
        <end position="70"/>
    </location>
</feature>
<organism evidence="5 6">
    <name type="scientific">Pseudogulbenkiania subflava DSM 22618</name>
    <dbReference type="NCBI Taxonomy" id="1123014"/>
    <lineage>
        <taxon>Bacteria</taxon>
        <taxon>Pseudomonadati</taxon>
        <taxon>Pseudomonadota</taxon>
        <taxon>Betaproteobacteria</taxon>
        <taxon>Neisseriales</taxon>
        <taxon>Chromobacteriaceae</taxon>
        <taxon>Pseudogulbenkiania</taxon>
    </lineage>
</organism>
<feature type="domain" description="GGDEF" evidence="4">
    <location>
        <begin position="320"/>
        <end position="456"/>
    </location>
</feature>
<dbReference type="PANTHER" id="PTHR45138">
    <property type="entry name" value="REGULATORY COMPONENTS OF SENSORY TRANSDUCTION SYSTEM"/>
    <property type="match status" value="1"/>
</dbReference>
<keyword evidence="3" id="KW-1133">Transmembrane helix</keyword>
<dbReference type="CDD" id="cd01949">
    <property type="entry name" value="GGDEF"/>
    <property type="match status" value="1"/>
</dbReference>
<dbReference type="AlphaFoldDB" id="A0A1Y6BQH1"/>
<dbReference type="PANTHER" id="PTHR45138:SF9">
    <property type="entry name" value="DIGUANYLATE CYCLASE DGCM-RELATED"/>
    <property type="match status" value="1"/>
</dbReference>
<dbReference type="Gene3D" id="3.30.70.270">
    <property type="match status" value="1"/>
</dbReference>
<evidence type="ECO:0000256" key="3">
    <source>
        <dbReference type="SAM" id="Phobius"/>
    </source>
</evidence>
<dbReference type="EC" id="2.7.7.65" evidence="1"/>
<gene>
    <name evidence="5" type="ORF">SAMN02745746_02002</name>
</gene>
<dbReference type="GO" id="GO:1902201">
    <property type="term" value="P:negative regulation of bacterial-type flagellum-dependent cell motility"/>
    <property type="evidence" value="ECO:0007669"/>
    <property type="project" value="TreeGrafter"/>
</dbReference>
<dbReference type="GO" id="GO:0052621">
    <property type="term" value="F:diguanylate cyclase activity"/>
    <property type="evidence" value="ECO:0007669"/>
    <property type="project" value="UniProtKB-EC"/>
</dbReference>
<dbReference type="GO" id="GO:0005886">
    <property type="term" value="C:plasma membrane"/>
    <property type="evidence" value="ECO:0007669"/>
    <property type="project" value="TreeGrafter"/>
</dbReference>
<feature type="transmembrane region" description="Helical" evidence="3">
    <location>
        <begin position="256"/>
        <end position="275"/>
    </location>
</feature>
<evidence type="ECO:0000259" key="4">
    <source>
        <dbReference type="PROSITE" id="PS50887"/>
    </source>
</evidence>
<feature type="transmembrane region" description="Helical" evidence="3">
    <location>
        <begin position="115"/>
        <end position="136"/>
    </location>
</feature>
<sequence length="461" mass="50328">MEDSFSTAPSRRSLLLAGLIATAMTAAVLMILPDIDVPTTLGGNLRPVQITALTVTNSIIAYLVLLQFYADHKLSNGLLSVAFSYSALMSGYMLINLPRVFSTSGGFPPGSHMATWLWLARLGGTAFLILLAMLVLQRQQDRPLSKRVRFQALSLCVVAPLGLAWFAIAVLSRLVPDLNSLVKDNGDYSALTHSGIGAFLLASWFVALLSVLLVTRLRSAFHCWLALSGYSYLLYLIMACSSSIRYTVGWHASRFFELAAAGIMLGALLFEVLKLQTRLQHSYRQAYEASIHDSLTGLHSRRHFDAMLEMALQQQARHPAPLTLLMADIDFFKQYNDHFGHVEGDLCIQRIAACMAEQLRGGDTVARYGGEEFVAILQYCDQVQARQAAERFRAAVESLALPTPPGSLRPVVTVSVGLYCHPAGSPATAGWLVEQADRSLYAAKHAGRNRIGPPETSPTAA</sequence>
<dbReference type="GO" id="GO:0043709">
    <property type="term" value="P:cell adhesion involved in single-species biofilm formation"/>
    <property type="evidence" value="ECO:0007669"/>
    <property type="project" value="TreeGrafter"/>
</dbReference>
<dbReference type="InterPro" id="IPR033424">
    <property type="entry name" value="MASE4"/>
</dbReference>
<evidence type="ECO:0000313" key="6">
    <source>
        <dbReference type="Proteomes" id="UP000192920"/>
    </source>
</evidence>
<protein>
    <recommendedName>
        <fullName evidence="1">diguanylate cyclase</fullName>
        <ecNumber evidence="1">2.7.7.65</ecNumber>
    </recommendedName>
</protein>
<comment type="catalytic activity">
    <reaction evidence="2">
        <text>2 GTP = 3',3'-c-di-GMP + 2 diphosphate</text>
        <dbReference type="Rhea" id="RHEA:24898"/>
        <dbReference type="ChEBI" id="CHEBI:33019"/>
        <dbReference type="ChEBI" id="CHEBI:37565"/>
        <dbReference type="ChEBI" id="CHEBI:58805"/>
        <dbReference type="EC" id="2.7.7.65"/>
    </reaction>
</comment>
<evidence type="ECO:0000256" key="1">
    <source>
        <dbReference type="ARBA" id="ARBA00012528"/>
    </source>
</evidence>
<dbReference type="PROSITE" id="PS50887">
    <property type="entry name" value="GGDEF"/>
    <property type="match status" value="1"/>
</dbReference>
<keyword evidence="3" id="KW-0812">Transmembrane</keyword>
<proteinExistence type="predicted"/>
<dbReference type="SUPFAM" id="SSF55073">
    <property type="entry name" value="Nucleotide cyclase"/>
    <property type="match status" value="1"/>
</dbReference>
<dbReference type="STRING" id="1123014.SAMN02745746_02002"/>
<dbReference type="NCBIfam" id="TIGR00254">
    <property type="entry name" value="GGDEF"/>
    <property type="match status" value="1"/>
</dbReference>
<evidence type="ECO:0000313" key="5">
    <source>
        <dbReference type="EMBL" id="SMF22829.1"/>
    </source>
</evidence>
<feature type="transmembrane region" description="Helical" evidence="3">
    <location>
        <begin position="191"/>
        <end position="214"/>
    </location>
</feature>
<keyword evidence="6" id="KW-1185">Reference proteome</keyword>
<dbReference type="RefSeq" id="WP_085276265.1">
    <property type="nucleotide sequence ID" value="NZ_FXAG01000009.1"/>
</dbReference>
<dbReference type="EMBL" id="FXAG01000009">
    <property type="protein sequence ID" value="SMF22829.1"/>
    <property type="molecule type" value="Genomic_DNA"/>
</dbReference>
<reference evidence="6" key="1">
    <citation type="submission" date="2017-04" db="EMBL/GenBank/DDBJ databases">
        <authorList>
            <person name="Varghese N."/>
            <person name="Submissions S."/>
        </authorList>
    </citation>
    <scope>NUCLEOTIDE SEQUENCE [LARGE SCALE GENOMIC DNA]</scope>
    <source>
        <strain evidence="6">DSM 22618</strain>
    </source>
</reference>
<evidence type="ECO:0000256" key="2">
    <source>
        <dbReference type="ARBA" id="ARBA00034247"/>
    </source>
</evidence>
<feature type="transmembrane region" description="Helical" evidence="3">
    <location>
        <begin position="77"/>
        <end position="95"/>
    </location>
</feature>
<feature type="transmembrane region" description="Helical" evidence="3">
    <location>
        <begin position="148"/>
        <end position="171"/>
    </location>
</feature>